<keyword evidence="13" id="KW-0648">Protein biosynthesis</keyword>
<evidence type="ECO:0000256" key="2">
    <source>
        <dbReference type="ARBA" id="ARBA00004496"/>
    </source>
</evidence>
<dbReference type="PROSITE" id="PS50862">
    <property type="entry name" value="AA_TRNA_LIGASE_II"/>
    <property type="match status" value="1"/>
</dbReference>
<gene>
    <name evidence="19" type="primary">frs2</name>
    <name evidence="18" type="ORF">SJAG_03626</name>
</gene>
<dbReference type="EC" id="6.1.1.20" evidence="5"/>
<evidence type="ECO:0000256" key="11">
    <source>
        <dbReference type="ARBA" id="ARBA00022840"/>
    </source>
</evidence>
<evidence type="ECO:0000313" key="18">
    <source>
        <dbReference type="EMBL" id="EEB08471.1"/>
    </source>
</evidence>
<dbReference type="AlphaFoldDB" id="B6K4R4"/>
<dbReference type="OMA" id="QIEGWVM"/>
<dbReference type="InterPro" id="IPR004529">
    <property type="entry name" value="Phe-tRNA-synth_IIc_asu"/>
</dbReference>
<dbReference type="PANTHER" id="PTHR11538:SF40">
    <property type="entry name" value="PHENYLALANINE--TRNA LIGASE ALPHA SUBUNIT"/>
    <property type="match status" value="1"/>
</dbReference>
<keyword evidence="7" id="KW-0963">Cytoplasm</keyword>
<sequence>MSRTEALQSLLLHELNDNEIISNTSDLVFEGKKVTLQDAQSAILSLAAKSMIEFERHELDVFVLTQEGELVCKEGSHEARVFQEICQSMNGLTIDELKSKLGNSAGVGQGKAFKMGWIRKEGAKLVKNTDTIVDDTQSKLQKIKDVGKLDDTKALNELKKRKLIEKSKVVYFSVKKGPKFSLTVEKLEADLTSEMLTNGSWKEKKFKDYNFAADGVPPRGGCLHPLMKVREEFRRFFFELGFTEMPTDQFVEIGFWNFDALYVPQQHSARDAQDTFFLKKPAAAEKLRETDYVASVKNTHENGGVSGGIGYRAPWSEEESKKLVLRTHTTAVSSQMLYKLAKDGFKPCKYFSIDRVFRNETVDATHLAEFHQVEGVICDKNLTLGDLIGFMKVFFGKMNARELRFKPTYNPYTEPSLEIYSYHEGLGKWVEIGNSGLFRPEMLSAMGLPEDVRCIGFGLSLERPTMIKYEINDIRQLMGPRVDLELIEASPIVRLDK</sequence>
<keyword evidence="14" id="KW-0030">Aminoacyl-tRNA synthetase</keyword>
<reference evidence="18 20" key="1">
    <citation type="journal article" date="2011" name="Science">
        <title>Comparative functional genomics of the fission yeasts.</title>
        <authorList>
            <person name="Rhind N."/>
            <person name="Chen Z."/>
            <person name="Yassour M."/>
            <person name="Thompson D.A."/>
            <person name="Haas B.J."/>
            <person name="Habib N."/>
            <person name="Wapinski I."/>
            <person name="Roy S."/>
            <person name="Lin M.F."/>
            <person name="Heiman D.I."/>
            <person name="Young S.K."/>
            <person name="Furuya K."/>
            <person name="Guo Y."/>
            <person name="Pidoux A."/>
            <person name="Chen H.M."/>
            <person name="Robbertse B."/>
            <person name="Goldberg J.M."/>
            <person name="Aoki K."/>
            <person name="Bayne E.H."/>
            <person name="Berlin A.M."/>
            <person name="Desjardins C.A."/>
            <person name="Dobbs E."/>
            <person name="Dukaj L."/>
            <person name="Fan L."/>
            <person name="FitzGerald M.G."/>
            <person name="French C."/>
            <person name="Gujja S."/>
            <person name="Hansen K."/>
            <person name="Keifenheim D."/>
            <person name="Levin J.Z."/>
            <person name="Mosher R.A."/>
            <person name="Mueller C.A."/>
            <person name="Pfiffner J."/>
            <person name="Priest M."/>
            <person name="Russ C."/>
            <person name="Smialowska A."/>
            <person name="Swoboda P."/>
            <person name="Sykes S.M."/>
            <person name="Vaughn M."/>
            <person name="Vengrova S."/>
            <person name="Yoder R."/>
            <person name="Zeng Q."/>
            <person name="Allshire R."/>
            <person name="Baulcombe D."/>
            <person name="Birren B.W."/>
            <person name="Brown W."/>
            <person name="Ekwall K."/>
            <person name="Kellis M."/>
            <person name="Leatherwood J."/>
            <person name="Levin H."/>
            <person name="Margalit H."/>
            <person name="Martienssen R."/>
            <person name="Nieduszynski C.A."/>
            <person name="Spatafora J.W."/>
            <person name="Friedman N."/>
            <person name="Dalgaard J.Z."/>
            <person name="Baumann P."/>
            <person name="Niki H."/>
            <person name="Regev A."/>
            <person name="Nusbaum C."/>
        </authorList>
    </citation>
    <scope>NUCLEOTIDE SEQUENCE [LARGE SCALE GENOMIC DNA]</scope>
    <source>
        <strain evidence="20">yFS275 / FY16936</strain>
    </source>
</reference>
<dbReference type="InterPro" id="IPR006195">
    <property type="entry name" value="aa-tRNA-synth_II"/>
</dbReference>
<dbReference type="GO" id="GO:0000049">
    <property type="term" value="F:tRNA binding"/>
    <property type="evidence" value="ECO:0007669"/>
    <property type="project" value="InterPro"/>
</dbReference>
<evidence type="ECO:0000256" key="12">
    <source>
        <dbReference type="ARBA" id="ARBA00022842"/>
    </source>
</evidence>
<evidence type="ECO:0000256" key="14">
    <source>
        <dbReference type="ARBA" id="ARBA00023146"/>
    </source>
</evidence>
<keyword evidence="12" id="KW-0460">Magnesium</keyword>
<protein>
    <recommendedName>
        <fullName evidence="6">Phenylalanine--tRNA ligase alpha subunit</fullName>
        <ecNumber evidence="5">6.1.1.20</ecNumber>
    </recommendedName>
    <alternativeName>
        <fullName evidence="15">Phenylalanyl-tRNA synthetase alpha subunit</fullName>
    </alternativeName>
</protein>
<keyword evidence="9" id="KW-0479">Metal-binding</keyword>
<evidence type="ECO:0000256" key="3">
    <source>
        <dbReference type="ARBA" id="ARBA00006703"/>
    </source>
</evidence>
<dbReference type="GO" id="GO:0009328">
    <property type="term" value="C:phenylalanine-tRNA ligase complex"/>
    <property type="evidence" value="ECO:0000318"/>
    <property type="project" value="GO_Central"/>
</dbReference>
<dbReference type="OrthoDB" id="238316at2759"/>
<dbReference type="EMBL" id="KE651167">
    <property type="protein sequence ID" value="EEB08471.1"/>
    <property type="molecule type" value="Genomic_DNA"/>
</dbReference>
<dbReference type="GeneID" id="7051334"/>
<dbReference type="JaponicusDB" id="SJAG_03626">
    <property type="gene designation" value="frs2"/>
</dbReference>
<dbReference type="SUPFAM" id="SSF55681">
    <property type="entry name" value="Class II aaRS and biotin synthetases"/>
    <property type="match status" value="1"/>
</dbReference>
<dbReference type="InterPro" id="IPR002319">
    <property type="entry name" value="Phenylalanyl-tRNA_Synthase"/>
</dbReference>
<keyword evidence="11" id="KW-0067">ATP-binding</keyword>
<keyword evidence="8 18" id="KW-0436">Ligase</keyword>
<evidence type="ECO:0000256" key="15">
    <source>
        <dbReference type="ARBA" id="ARBA00030612"/>
    </source>
</evidence>
<dbReference type="Gene3D" id="1.10.10.2320">
    <property type="match status" value="1"/>
</dbReference>
<dbReference type="Proteomes" id="UP000001744">
    <property type="component" value="Unassembled WGS sequence"/>
</dbReference>
<dbReference type="FunFam" id="1.10.10.2330:FF:000002">
    <property type="entry name" value="Phenylalanyl-tRNA synthetase alpha chain"/>
    <property type="match status" value="1"/>
</dbReference>
<dbReference type="STRING" id="402676.B6K4R4"/>
<evidence type="ECO:0000256" key="9">
    <source>
        <dbReference type="ARBA" id="ARBA00022723"/>
    </source>
</evidence>
<comment type="catalytic activity">
    <reaction evidence="16">
        <text>tRNA(Phe) + L-phenylalanine + ATP = L-phenylalanyl-tRNA(Phe) + AMP + diphosphate + H(+)</text>
        <dbReference type="Rhea" id="RHEA:19413"/>
        <dbReference type="Rhea" id="RHEA-COMP:9668"/>
        <dbReference type="Rhea" id="RHEA-COMP:9699"/>
        <dbReference type="ChEBI" id="CHEBI:15378"/>
        <dbReference type="ChEBI" id="CHEBI:30616"/>
        <dbReference type="ChEBI" id="CHEBI:33019"/>
        <dbReference type="ChEBI" id="CHEBI:58095"/>
        <dbReference type="ChEBI" id="CHEBI:78442"/>
        <dbReference type="ChEBI" id="CHEBI:78531"/>
        <dbReference type="ChEBI" id="CHEBI:456215"/>
        <dbReference type="EC" id="6.1.1.20"/>
    </reaction>
</comment>
<feature type="domain" description="Aminoacyl-transfer RNA synthetases class-II family profile" evidence="17">
    <location>
        <begin position="228"/>
        <end position="480"/>
    </location>
</feature>
<evidence type="ECO:0000256" key="5">
    <source>
        <dbReference type="ARBA" id="ARBA00012814"/>
    </source>
</evidence>
<comment type="similarity">
    <text evidence="3">Belongs to the class-II aminoacyl-tRNA synthetase family. Phe-tRNA synthetase alpha subunit type 2 subfamily.</text>
</comment>
<evidence type="ECO:0000256" key="10">
    <source>
        <dbReference type="ARBA" id="ARBA00022741"/>
    </source>
</evidence>
<evidence type="ECO:0000313" key="19">
    <source>
        <dbReference type="JaponicusDB" id="SJAG_03626"/>
    </source>
</evidence>
<dbReference type="GO" id="GO:0005524">
    <property type="term" value="F:ATP binding"/>
    <property type="evidence" value="ECO:0007669"/>
    <property type="project" value="UniProtKB-KW"/>
</dbReference>
<dbReference type="CDD" id="cd00496">
    <property type="entry name" value="PheRS_alpha_core"/>
    <property type="match status" value="1"/>
</dbReference>
<comment type="cofactor">
    <cofactor evidence="1">
        <name>Mg(2+)</name>
        <dbReference type="ChEBI" id="CHEBI:18420"/>
    </cofactor>
</comment>
<evidence type="ECO:0000256" key="8">
    <source>
        <dbReference type="ARBA" id="ARBA00022598"/>
    </source>
</evidence>
<dbReference type="Gene3D" id="3.30.930.10">
    <property type="entry name" value="Bira Bifunctional Protein, Domain 2"/>
    <property type="match status" value="1"/>
</dbReference>
<evidence type="ECO:0000256" key="16">
    <source>
        <dbReference type="ARBA" id="ARBA00049255"/>
    </source>
</evidence>
<evidence type="ECO:0000313" key="20">
    <source>
        <dbReference type="Proteomes" id="UP000001744"/>
    </source>
</evidence>
<keyword evidence="20" id="KW-1185">Reference proteome</keyword>
<evidence type="ECO:0000256" key="7">
    <source>
        <dbReference type="ARBA" id="ARBA00022490"/>
    </source>
</evidence>
<evidence type="ECO:0000256" key="4">
    <source>
        <dbReference type="ARBA" id="ARBA00011209"/>
    </source>
</evidence>
<dbReference type="eggNOG" id="KOG2784">
    <property type="taxonomic scope" value="Eukaryota"/>
</dbReference>
<dbReference type="NCBIfam" id="TIGR00468">
    <property type="entry name" value="pheS"/>
    <property type="match status" value="1"/>
</dbReference>
<accession>B6K4R4</accession>
<dbReference type="FunFam" id="3.30.930.10:FF:000028">
    <property type="entry name" value="Phenylalanyl-tRNA synthetase alpha chain"/>
    <property type="match status" value="1"/>
</dbReference>
<dbReference type="InterPro" id="IPR045864">
    <property type="entry name" value="aa-tRNA-synth_II/BPL/LPL"/>
</dbReference>
<proteinExistence type="inferred from homology"/>
<keyword evidence="10" id="KW-0547">Nucleotide-binding</keyword>
<comment type="subunit">
    <text evidence="4">Tetramer of two alpha and two beta subunits.</text>
</comment>
<name>B6K4R4_SCHJY</name>
<dbReference type="Gene3D" id="1.10.10.2330">
    <property type="match status" value="1"/>
</dbReference>
<dbReference type="RefSeq" id="XP_002174764.1">
    <property type="nucleotide sequence ID" value="XM_002174728.2"/>
</dbReference>
<dbReference type="Pfam" id="PF01409">
    <property type="entry name" value="tRNA-synt_2d"/>
    <property type="match status" value="1"/>
</dbReference>
<dbReference type="HOGENOM" id="CLU_025086_2_0_1"/>
<dbReference type="GO" id="GO:0005737">
    <property type="term" value="C:cytoplasm"/>
    <property type="evidence" value="ECO:0000318"/>
    <property type="project" value="GO_Central"/>
</dbReference>
<comment type="subcellular location">
    <subcellularLocation>
        <location evidence="2">Cytoplasm</location>
    </subcellularLocation>
</comment>
<dbReference type="InterPro" id="IPR040725">
    <property type="entry name" value="PheRS_DBD3"/>
</dbReference>
<dbReference type="GO" id="GO:0004826">
    <property type="term" value="F:phenylalanine-tRNA ligase activity"/>
    <property type="evidence" value="ECO:0000318"/>
    <property type="project" value="GO_Central"/>
</dbReference>
<dbReference type="PANTHER" id="PTHR11538">
    <property type="entry name" value="PHENYLALANYL-TRNA SYNTHETASE"/>
    <property type="match status" value="1"/>
</dbReference>
<evidence type="ECO:0000256" key="6">
    <source>
        <dbReference type="ARBA" id="ARBA00015409"/>
    </source>
</evidence>
<organism evidence="18 20">
    <name type="scientific">Schizosaccharomyces japonicus (strain yFS275 / FY16936)</name>
    <name type="common">Fission yeast</name>
    <dbReference type="NCBI Taxonomy" id="402676"/>
    <lineage>
        <taxon>Eukaryota</taxon>
        <taxon>Fungi</taxon>
        <taxon>Dikarya</taxon>
        <taxon>Ascomycota</taxon>
        <taxon>Taphrinomycotina</taxon>
        <taxon>Schizosaccharomycetes</taxon>
        <taxon>Schizosaccharomycetales</taxon>
        <taxon>Schizosaccharomycetaceae</taxon>
        <taxon>Schizosaccharomyces</taxon>
    </lineage>
</organism>
<dbReference type="GO" id="GO:0046872">
    <property type="term" value="F:metal ion binding"/>
    <property type="evidence" value="ECO:0007669"/>
    <property type="project" value="UniProtKB-KW"/>
</dbReference>
<dbReference type="VEuPathDB" id="FungiDB:SJAG_03626"/>
<dbReference type="Pfam" id="PF18553">
    <property type="entry name" value="PheRS_DBD3"/>
    <property type="match status" value="1"/>
</dbReference>
<dbReference type="Gene3D" id="3.30.1370.240">
    <property type="match status" value="1"/>
</dbReference>
<dbReference type="NCBIfam" id="NF003210">
    <property type="entry name" value="PRK04172.1"/>
    <property type="match status" value="1"/>
</dbReference>
<dbReference type="GO" id="GO:0006432">
    <property type="term" value="P:phenylalanyl-tRNA aminoacylation"/>
    <property type="evidence" value="ECO:0000318"/>
    <property type="project" value="GO_Central"/>
</dbReference>
<evidence type="ECO:0000259" key="17">
    <source>
        <dbReference type="PROSITE" id="PS50862"/>
    </source>
</evidence>
<evidence type="ECO:0000256" key="1">
    <source>
        <dbReference type="ARBA" id="ARBA00001946"/>
    </source>
</evidence>
<evidence type="ECO:0000256" key="13">
    <source>
        <dbReference type="ARBA" id="ARBA00022917"/>
    </source>
</evidence>